<dbReference type="Pfam" id="PF25246">
    <property type="entry name" value="Nodulin_N"/>
    <property type="match status" value="1"/>
</dbReference>
<comment type="caution">
    <text evidence="2">The sequence shown here is derived from an EMBL/GenBank/DDBJ whole genome shotgun (WGS) entry which is preliminary data.</text>
</comment>
<dbReference type="InterPro" id="IPR057287">
    <property type="entry name" value="Ndx_N"/>
</dbReference>
<dbReference type="PANTHER" id="PTHR35743">
    <property type="entry name" value="NODULIN HOMEOBOX"/>
    <property type="match status" value="1"/>
</dbReference>
<keyword evidence="3" id="KW-1185">Reference proteome</keyword>
<dbReference type="AlphaFoldDB" id="A0A6A3CHC1"/>
<accession>A0A6A3CHC1</accession>
<evidence type="ECO:0000313" key="3">
    <source>
        <dbReference type="Proteomes" id="UP000436088"/>
    </source>
</evidence>
<name>A0A6A3CHC1_HIBSY</name>
<dbReference type="GO" id="GO:0003697">
    <property type="term" value="F:single-stranded DNA binding"/>
    <property type="evidence" value="ECO:0007669"/>
    <property type="project" value="InterPro"/>
</dbReference>
<dbReference type="InterPro" id="IPR039325">
    <property type="entry name" value="NDX"/>
</dbReference>
<organism evidence="2 3">
    <name type="scientific">Hibiscus syriacus</name>
    <name type="common">Rose of Sharon</name>
    <dbReference type="NCBI Taxonomy" id="106335"/>
    <lineage>
        <taxon>Eukaryota</taxon>
        <taxon>Viridiplantae</taxon>
        <taxon>Streptophyta</taxon>
        <taxon>Embryophyta</taxon>
        <taxon>Tracheophyta</taxon>
        <taxon>Spermatophyta</taxon>
        <taxon>Magnoliopsida</taxon>
        <taxon>eudicotyledons</taxon>
        <taxon>Gunneridae</taxon>
        <taxon>Pentapetalae</taxon>
        <taxon>rosids</taxon>
        <taxon>malvids</taxon>
        <taxon>Malvales</taxon>
        <taxon>Malvaceae</taxon>
        <taxon>Malvoideae</taxon>
        <taxon>Hibiscus</taxon>
    </lineage>
</organism>
<gene>
    <name evidence="2" type="ORF">F3Y22_tig00005974pilonHSYRG00310</name>
</gene>
<reference evidence="2" key="1">
    <citation type="submission" date="2019-09" db="EMBL/GenBank/DDBJ databases">
        <title>Draft genome information of white flower Hibiscus syriacus.</title>
        <authorList>
            <person name="Kim Y.-M."/>
        </authorList>
    </citation>
    <scope>NUCLEOTIDE SEQUENCE [LARGE SCALE GENOMIC DNA]</scope>
    <source>
        <strain evidence="2">YM2019G1</strain>
    </source>
</reference>
<evidence type="ECO:0000313" key="2">
    <source>
        <dbReference type="EMBL" id="KAE8726872.1"/>
    </source>
</evidence>
<dbReference type="EMBL" id="VEPZ02000325">
    <property type="protein sequence ID" value="KAE8726872.1"/>
    <property type="molecule type" value="Genomic_DNA"/>
</dbReference>
<dbReference type="PANTHER" id="PTHR35743:SF1">
    <property type="entry name" value="NODULIN HOMEOBOX"/>
    <property type="match status" value="1"/>
</dbReference>
<dbReference type="Proteomes" id="UP000436088">
    <property type="component" value="Unassembled WGS sequence"/>
</dbReference>
<sequence length="211" mass="23402">MFMDVACRATHLAVKFLQNKLFAQHSDIYAKLSPTESMELCGKGGVLFLAQSILKLHEPGFVESSTIMAALSRLKAKVLSILLHLCEAESISYLDEVASSPGSLDLAKSVALEVLQFLKSGLGKNPKHLSVSSDRTYPMGLLQLNAKRLADIFSNDSNFRSYINLYFTEFFSAIFSPSLGDFLSMWCSDDLPVKEDDVTLYLKYLLQLDGL</sequence>
<dbReference type="GO" id="GO:0009908">
    <property type="term" value="P:flower development"/>
    <property type="evidence" value="ECO:0007669"/>
    <property type="project" value="InterPro"/>
</dbReference>
<protein>
    <recommendedName>
        <fullName evidence="1">Nodulin homeobox N-terminal domain-containing protein</fullName>
    </recommendedName>
</protein>
<feature type="domain" description="Nodulin homeobox N-terminal" evidence="1">
    <location>
        <begin position="38"/>
        <end position="201"/>
    </location>
</feature>
<evidence type="ECO:0000259" key="1">
    <source>
        <dbReference type="Pfam" id="PF25246"/>
    </source>
</evidence>
<proteinExistence type="predicted"/>